<dbReference type="FunFam" id="2.40.10.10:FF:000072">
    <property type="entry name" value="CLIP-domain serine protease"/>
    <property type="match status" value="1"/>
</dbReference>
<dbReference type="OrthoDB" id="6407006at2759"/>
<keyword evidence="2" id="KW-0732">Signal</keyword>
<dbReference type="AlphaFoldDB" id="A0A811VHT6"/>
<dbReference type="PANTHER" id="PTHR24252:SF7">
    <property type="entry name" value="HYALIN"/>
    <property type="match status" value="1"/>
</dbReference>
<accession>A0A811VHT6</accession>
<dbReference type="Proteomes" id="UP000606786">
    <property type="component" value="Unassembled WGS sequence"/>
</dbReference>
<dbReference type="InterPro" id="IPR001314">
    <property type="entry name" value="Peptidase_S1A"/>
</dbReference>
<dbReference type="InterPro" id="IPR043504">
    <property type="entry name" value="Peptidase_S1_PA_chymotrypsin"/>
</dbReference>
<dbReference type="EMBL" id="CAJHJT010000056">
    <property type="protein sequence ID" value="CAD7014554.1"/>
    <property type="molecule type" value="Genomic_DNA"/>
</dbReference>
<feature type="domain" description="Peptidase S1" evidence="3">
    <location>
        <begin position="181"/>
        <end position="424"/>
    </location>
</feature>
<name>A0A811VHT6_CERCA</name>
<dbReference type="CDD" id="cd00190">
    <property type="entry name" value="Tryp_SPc"/>
    <property type="match status" value="1"/>
</dbReference>
<keyword evidence="1" id="KW-1015">Disulfide bond</keyword>
<feature type="chain" id="PRO_5032883112" evidence="2">
    <location>
        <begin position="18"/>
        <end position="427"/>
    </location>
</feature>
<dbReference type="SUPFAM" id="SSF50494">
    <property type="entry name" value="Trypsin-like serine proteases"/>
    <property type="match status" value="1"/>
</dbReference>
<dbReference type="InterPro" id="IPR009003">
    <property type="entry name" value="Peptidase_S1_PA"/>
</dbReference>
<organism evidence="4 5">
    <name type="scientific">Ceratitis capitata</name>
    <name type="common">Mediterranean fruit fly</name>
    <name type="synonym">Tephritis capitata</name>
    <dbReference type="NCBI Taxonomy" id="7213"/>
    <lineage>
        <taxon>Eukaryota</taxon>
        <taxon>Metazoa</taxon>
        <taxon>Ecdysozoa</taxon>
        <taxon>Arthropoda</taxon>
        <taxon>Hexapoda</taxon>
        <taxon>Insecta</taxon>
        <taxon>Pterygota</taxon>
        <taxon>Neoptera</taxon>
        <taxon>Endopterygota</taxon>
        <taxon>Diptera</taxon>
        <taxon>Brachycera</taxon>
        <taxon>Muscomorpha</taxon>
        <taxon>Tephritoidea</taxon>
        <taxon>Tephritidae</taxon>
        <taxon>Ceratitis</taxon>
        <taxon>Ceratitis</taxon>
    </lineage>
</organism>
<dbReference type="InterPro" id="IPR033116">
    <property type="entry name" value="TRYPSIN_SER"/>
</dbReference>
<dbReference type="PROSITE" id="PS50240">
    <property type="entry name" value="TRYPSIN_DOM"/>
    <property type="match status" value="1"/>
</dbReference>
<dbReference type="GO" id="GO:0006508">
    <property type="term" value="P:proteolysis"/>
    <property type="evidence" value="ECO:0007669"/>
    <property type="project" value="InterPro"/>
</dbReference>
<keyword evidence="5" id="KW-1185">Reference proteome</keyword>
<dbReference type="Gene3D" id="2.40.10.10">
    <property type="entry name" value="Trypsin-like serine proteases"/>
    <property type="match status" value="1"/>
</dbReference>
<feature type="signal peptide" evidence="2">
    <location>
        <begin position="1"/>
        <end position="17"/>
    </location>
</feature>
<dbReference type="PROSITE" id="PS00135">
    <property type="entry name" value="TRYPSIN_SER"/>
    <property type="match status" value="1"/>
</dbReference>
<evidence type="ECO:0000259" key="3">
    <source>
        <dbReference type="PROSITE" id="PS50240"/>
    </source>
</evidence>
<dbReference type="SMART" id="SM00020">
    <property type="entry name" value="Tryp_SPc"/>
    <property type="match status" value="1"/>
</dbReference>
<evidence type="ECO:0000256" key="2">
    <source>
        <dbReference type="SAM" id="SignalP"/>
    </source>
</evidence>
<dbReference type="GO" id="GO:0004252">
    <property type="term" value="F:serine-type endopeptidase activity"/>
    <property type="evidence" value="ECO:0007669"/>
    <property type="project" value="InterPro"/>
</dbReference>
<dbReference type="InterPro" id="IPR001254">
    <property type="entry name" value="Trypsin_dom"/>
</dbReference>
<dbReference type="PRINTS" id="PR00722">
    <property type="entry name" value="CHYMOTRYPSIN"/>
</dbReference>
<comment type="caution">
    <text evidence="4">The sequence shown here is derived from an EMBL/GenBank/DDBJ whole genome shotgun (WGS) entry which is preliminary data.</text>
</comment>
<evidence type="ECO:0000313" key="4">
    <source>
        <dbReference type="EMBL" id="CAD7014554.1"/>
    </source>
</evidence>
<gene>
    <name evidence="4" type="ORF">CCAP1982_LOCUS22555</name>
</gene>
<evidence type="ECO:0000256" key="1">
    <source>
        <dbReference type="ARBA" id="ARBA00023157"/>
    </source>
</evidence>
<evidence type="ECO:0000313" key="5">
    <source>
        <dbReference type="Proteomes" id="UP000606786"/>
    </source>
</evidence>
<sequence length="427" mass="46490">MSLWNIWSLLIIGHCWNLFVVTNLVDASILNTILGVPSECVHQNNVWPCKLSFSCWLQGGRHAKGCGANKWLFSCCIGSAANTNTGPHNGGPVTAVQVQYGPYQGNSDQAPVVNLVGDTLNEYKRLPGSGIGGVGGAGLGIGGGGVLPKRVMLKRRNENDVYAKPECGLPLASQRMLQKRIIGGRSANFAEYPWQAHIRIAEFQCGGVLVSHNMVATAAHCIQQARLQDISVFLGELDTQNLGHIHEPLPVEKHKVLQKIVHPRFQFRMTQPDRFDVALLKLTKPTGFSEHILPICLPQFPITLIGRKGLIAGWGKTEASIGHAGTNVLQVATVPIITSFDCIRWHESKRINVELYAEMFCAGHSDGHQDACLGDSGGPLIVKERGRFILVGITSAGFGCGVDHQPGIYHNIQTTAKWIQDMIVRHS</sequence>
<proteinExistence type="predicted"/>
<dbReference type="Pfam" id="PF00089">
    <property type="entry name" value="Trypsin"/>
    <property type="match status" value="1"/>
</dbReference>
<protein>
    <submittedName>
        <fullName evidence="4">(Mediterranean fruit fly) hypothetical protein</fullName>
    </submittedName>
</protein>
<dbReference type="PANTHER" id="PTHR24252">
    <property type="entry name" value="ACROSIN-RELATED"/>
    <property type="match status" value="1"/>
</dbReference>
<reference evidence="4" key="1">
    <citation type="submission" date="2020-11" db="EMBL/GenBank/DDBJ databases">
        <authorList>
            <person name="Whitehead M."/>
        </authorList>
    </citation>
    <scope>NUCLEOTIDE SEQUENCE</scope>
    <source>
        <strain evidence="4">EGII</strain>
    </source>
</reference>